<dbReference type="PANTHER" id="PTHR37984:SF15">
    <property type="entry name" value="INTEGRASE CATALYTIC DOMAIN-CONTAINING PROTEIN"/>
    <property type="match status" value="1"/>
</dbReference>
<sequence length="119" mass="13704">MDRQVRNWTKHCTVCQRTKVHRHVVPPITPFLVPDRRFGHVHVDLVGPLPSADGCEYILTAVDRFTRWPEAYQLVNMSAHAVAEKIVSQWFSRFGVPDIVTTDQGRQFESELFTALSRT</sequence>
<dbReference type="InterPro" id="IPR036397">
    <property type="entry name" value="RNaseH_sf"/>
</dbReference>
<evidence type="ECO:0000313" key="2">
    <source>
        <dbReference type="EMBL" id="MBY22967.1"/>
    </source>
</evidence>
<gene>
    <name evidence="2" type="primary">K02A2.6_11</name>
    <name evidence="2" type="ORF">g.1361</name>
</gene>
<dbReference type="PROSITE" id="PS50994">
    <property type="entry name" value="INTEGRASE"/>
    <property type="match status" value="1"/>
</dbReference>
<protein>
    <recommendedName>
        <fullName evidence="1">Integrase catalytic domain-containing protein</fullName>
    </recommendedName>
</protein>
<dbReference type="GO" id="GO:0015074">
    <property type="term" value="P:DNA integration"/>
    <property type="evidence" value="ECO:0007669"/>
    <property type="project" value="InterPro"/>
</dbReference>
<reference evidence="2" key="1">
    <citation type="submission" date="2018-04" db="EMBL/GenBank/DDBJ databases">
        <title>Transcriptome of Schizaphis graminum biotype I.</title>
        <authorList>
            <person name="Scully E.D."/>
            <person name="Geib S.M."/>
            <person name="Palmer N.A."/>
            <person name="Koch K."/>
            <person name="Bradshaw J."/>
            <person name="Heng-Moss T."/>
            <person name="Sarath G."/>
        </authorList>
    </citation>
    <scope>NUCLEOTIDE SEQUENCE</scope>
</reference>
<dbReference type="EMBL" id="GGMR01010348">
    <property type="protein sequence ID" value="MBY22967.1"/>
    <property type="molecule type" value="Transcribed_RNA"/>
</dbReference>
<dbReference type="InterPro" id="IPR050951">
    <property type="entry name" value="Retrovirus_Pol_polyprotein"/>
</dbReference>
<dbReference type="InterPro" id="IPR001584">
    <property type="entry name" value="Integrase_cat-core"/>
</dbReference>
<dbReference type="InterPro" id="IPR012337">
    <property type="entry name" value="RNaseH-like_sf"/>
</dbReference>
<dbReference type="PANTHER" id="PTHR37984">
    <property type="entry name" value="PROTEIN CBG26694"/>
    <property type="match status" value="1"/>
</dbReference>
<dbReference type="SUPFAM" id="SSF53098">
    <property type="entry name" value="Ribonuclease H-like"/>
    <property type="match status" value="1"/>
</dbReference>
<dbReference type="AlphaFoldDB" id="A0A2S2P0J3"/>
<name>A0A2S2P0J3_SCHGA</name>
<dbReference type="Pfam" id="PF00665">
    <property type="entry name" value="rve"/>
    <property type="match status" value="1"/>
</dbReference>
<feature type="domain" description="Integrase catalytic" evidence="1">
    <location>
        <begin position="26"/>
        <end position="119"/>
    </location>
</feature>
<accession>A0A2S2P0J3</accession>
<dbReference type="GO" id="GO:0003676">
    <property type="term" value="F:nucleic acid binding"/>
    <property type="evidence" value="ECO:0007669"/>
    <property type="project" value="InterPro"/>
</dbReference>
<evidence type="ECO:0000259" key="1">
    <source>
        <dbReference type="PROSITE" id="PS50994"/>
    </source>
</evidence>
<organism evidence="2">
    <name type="scientific">Schizaphis graminum</name>
    <name type="common">Green bug aphid</name>
    <dbReference type="NCBI Taxonomy" id="13262"/>
    <lineage>
        <taxon>Eukaryota</taxon>
        <taxon>Metazoa</taxon>
        <taxon>Ecdysozoa</taxon>
        <taxon>Arthropoda</taxon>
        <taxon>Hexapoda</taxon>
        <taxon>Insecta</taxon>
        <taxon>Pterygota</taxon>
        <taxon>Neoptera</taxon>
        <taxon>Paraneoptera</taxon>
        <taxon>Hemiptera</taxon>
        <taxon>Sternorrhyncha</taxon>
        <taxon>Aphidomorpha</taxon>
        <taxon>Aphidoidea</taxon>
        <taxon>Aphididae</taxon>
        <taxon>Aphidini</taxon>
        <taxon>Schizaphis</taxon>
    </lineage>
</organism>
<proteinExistence type="predicted"/>
<dbReference type="Gene3D" id="3.30.420.10">
    <property type="entry name" value="Ribonuclease H-like superfamily/Ribonuclease H"/>
    <property type="match status" value="1"/>
</dbReference>